<proteinExistence type="predicted"/>
<dbReference type="InterPro" id="IPR051608">
    <property type="entry name" value="RQC_Subunit_NEMF"/>
</dbReference>
<dbReference type="AlphaFoldDB" id="X1EP95"/>
<dbReference type="Gene3D" id="2.30.310.10">
    <property type="entry name" value="ibrinogen binding protein from staphylococcus aureus domain"/>
    <property type="match status" value="1"/>
</dbReference>
<reference evidence="1" key="1">
    <citation type="journal article" date="2014" name="Front. Microbiol.">
        <title>High frequency of phylogenetically diverse reductive dehalogenase-homologous genes in deep subseafloor sedimentary metagenomes.</title>
        <authorList>
            <person name="Kawai M."/>
            <person name="Futagami T."/>
            <person name="Toyoda A."/>
            <person name="Takaki Y."/>
            <person name="Nishi S."/>
            <person name="Hori S."/>
            <person name="Arai W."/>
            <person name="Tsubouchi T."/>
            <person name="Morono Y."/>
            <person name="Uchiyama I."/>
            <person name="Ito T."/>
            <person name="Fujiyama A."/>
            <person name="Inagaki F."/>
            <person name="Takami H."/>
        </authorList>
    </citation>
    <scope>NUCLEOTIDE SEQUENCE</scope>
    <source>
        <strain evidence="1">Expedition CK06-06</strain>
    </source>
</reference>
<dbReference type="GO" id="GO:0043023">
    <property type="term" value="F:ribosomal large subunit binding"/>
    <property type="evidence" value="ECO:0007669"/>
    <property type="project" value="TreeGrafter"/>
</dbReference>
<dbReference type="PANTHER" id="PTHR15239">
    <property type="entry name" value="NUCLEAR EXPORT MEDIATOR FACTOR NEMF"/>
    <property type="match status" value="1"/>
</dbReference>
<dbReference type="GO" id="GO:0000049">
    <property type="term" value="F:tRNA binding"/>
    <property type="evidence" value="ECO:0007669"/>
    <property type="project" value="TreeGrafter"/>
</dbReference>
<organism evidence="1">
    <name type="scientific">marine sediment metagenome</name>
    <dbReference type="NCBI Taxonomy" id="412755"/>
    <lineage>
        <taxon>unclassified sequences</taxon>
        <taxon>metagenomes</taxon>
        <taxon>ecological metagenomes</taxon>
    </lineage>
</organism>
<dbReference type="GO" id="GO:1990112">
    <property type="term" value="C:RQC complex"/>
    <property type="evidence" value="ECO:0007669"/>
    <property type="project" value="TreeGrafter"/>
</dbReference>
<evidence type="ECO:0000313" key="1">
    <source>
        <dbReference type="EMBL" id="GAH34397.1"/>
    </source>
</evidence>
<sequence length="257" mass="30473">MMKIAKEFSNFDVFAIVKELDTILTNGSISNIYEVQDLLILKINTNFGKKNLVISRDSRINLTEYDYPIPNFPSQYIRGLRKLLKNRRILTVTQYKFDRIIIIELTNREEGPWKFVIELFNKGNFLLLDHNNILIVAKKYRKFKDRSLLPKKEYTFPKSNEKNFLTLNSEDFKAFFENSENEIVREISRKLKLSGLYSEEICFRAKINKKELGKNLNDDDFTKLYESLKRIRNEMLFSSVKAHIVFNEQEYEIAVLP</sequence>
<name>X1EP95_9ZZZZ</name>
<dbReference type="PANTHER" id="PTHR15239:SF6">
    <property type="entry name" value="RIBOSOME QUALITY CONTROL COMPLEX SUBUNIT NEMF"/>
    <property type="match status" value="1"/>
</dbReference>
<evidence type="ECO:0008006" key="2">
    <source>
        <dbReference type="Google" id="ProtNLM"/>
    </source>
</evidence>
<comment type="caution">
    <text evidence="1">The sequence shown here is derived from an EMBL/GenBank/DDBJ whole genome shotgun (WGS) entry which is preliminary data.</text>
</comment>
<accession>X1EP95</accession>
<dbReference type="EMBL" id="BARU01010562">
    <property type="protein sequence ID" value="GAH34397.1"/>
    <property type="molecule type" value="Genomic_DNA"/>
</dbReference>
<dbReference type="GO" id="GO:0072344">
    <property type="term" value="P:rescue of stalled ribosome"/>
    <property type="evidence" value="ECO:0007669"/>
    <property type="project" value="TreeGrafter"/>
</dbReference>
<feature type="non-terminal residue" evidence="1">
    <location>
        <position position="257"/>
    </location>
</feature>
<gene>
    <name evidence="1" type="ORF">S03H2_20106</name>
</gene>
<protein>
    <recommendedName>
        <fullName evidence="2">Fibronectin-binding domain-containing protein</fullName>
    </recommendedName>
</protein>
<dbReference type="Pfam" id="PF05833">
    <property type="entry name" value="NFACT_N"/>
    <property type="match status" value="1"/>
</dbReference>